<feature type="domain" description="SusD-like N-terminal" evidence="8">
    <location>
        <begin position="25"/>
        <end position="226"/>
    </location>
</feature>
<accession>A0A4V3HGE1</accession>
<dbReference type="Gene3D" id="1.25.40.390">
    <property type="match status" value="1"/>
</dbReference>
<dbReference type="GO" id="GO:0009279">
    <property type="term" value="C:cell outer membrane"/>
    <property type="evidence" value="ECO:0007669"/>
    <property type="project" value="UniProtKB-SubCell"/>
</dbReference>
<keyword evidence="3 6" id="KW-0732">Signal</keyword>
<feature type="domain" description="RagB/SusD" evidence="7">
    <location>
        <begin position="431"/>
        <end position="555"/>
    </location>
</feature>
<dbReference type="InterPro" id="IPR033985">
    <property type="entry name" value="SusD-like_N"/>
</dbReference>
<dbReference type="EMBL" id="SORL01000010">
    <property type="protein sequence ID" value="TDY61001.1"/>
    <property type="molecule type" value="Genomic_DNA"/>
</dbReference>
<reference evidence="10 12" key="2">
    <citation type="submission" date="2019-03" db="EMBL/GenBank/DDBJ databases">
        <title>Genomic Encyclopedia of Type Strains, Phase III (KMG-III): the genomes of soil and plant-associated and newly described type strains.</title>
        <authorList>
            <person name="Whitman W."/>
        </authorList>
    </citation>
    <scope>NUCLEOTIDE SEQUENCE [LARGE SCALE GENOMIC DNA]</scope>
    <source>
        <strain evidence="10 12">CECT 8301</strain>
    </source>
</reference>
<comment type="subcellular location">
    <subcellularLocation>
        <location evidence="1">Cell outer membrane</location>
    </subcellularLocation>
</comment>
<evidence type="ECO:0000256" key="5">
    <source>
        <dbReference type="ARBA" id="ARBA00023237"/>
    </source>
</evidence>
<dbReference type="Proteomes" id="UP000294824">
    <property type="component" value="Unassembled WGS sequence"/>
</dbReference>
<dbReference type="Proteomes" id="UP000029644">
    <property type="component" value="Unassembled WGS sequence"/>
</dbReference>
<dbReference type="Pfam" id="PF14322">
    <property type="entry name" value="SusD-like_3"/>
    <property type="match status" value="1"/>
</dbReference>
<dbReference type="OrthoDB" id="5694214at2"/>
<evidence type="ECO:0000313" key="11">
    <source>
        <dbReference type="Proteomes" id="UP000029644"/>
    </source>
</evidence>
<feature type="chain" id="PRO_5044540285" evidence="6">
    <location>
        <begin position="25"/>
        <end position="558"/>
    </location>
</feature>
<comment type="similarity">
    <text evidence="2">Belongs to the SusD family.</text>
</comment>
<name>A0A090VEW6_9FLAO</name>
<evidence type="ECO:0000256" key="1">
    <source>
        <dbReference type="ARBA" id="ARBA00004442"/>
    </source>
</evidence>
<evidence type="ECO:0000256" key="6">
    <source>
        <dbReference type="SAM" id="SignalP"/>
    </source>
</evidence>
<evidence type="ECO:0000256" key="3">
    <source>
        <dbReference type="ARBA" id="ARBA00022729"/>
    </source>
</evidence>
<evidence type="ECO:0000259" key="7">
    <source>
        <dbReference type="Pfam" id="PF07980"/>
    </source>
</evidence>
<evidence type="ECO:0000313" key="9">
    <source>
        <dbReference type="EMBL" id="GAL63306.1"/>
    </source>
</evidence>
<organism evidence="9 11">
    <name type="scientific">Algibacter lectus</name>
    <dbReference type="NCBI Taxonomy" id="221126"/>
    <lineage>
        <taxon>Bacteria</taxon>
        <taxon>Pseudomonadati</taxon>
        <taxon>Bacteroidota</taxon>
        <taxon>Flavobacteriia</taxon>
        <taxon>Flavobacteriales</taxon>
        <taxon>Flavobacteriaceae</taxon>
        <taxon>Algibacter</taxon>
    </lineage>
</organism>
<dbReference type="InterPro" id="IPR011990">
    <property type="entry name" value="TPR-like_helical_dom_sf"/>
</dbReference>
<sequence length="558" mass="63639">MKINYIKQLLLLSLVVLTTGCNDAEFLDTPPETFLTVDNIFTSGTQVDQVLITMYQQDRALRSYVDNNQGRVMHGQGTDVLTVPTFRENTNFSDYNSTITPRAGRLNTIYSELYQMISRANLVLSLAEQTDITFESEDARSYIIAQAKFFRAKAHGQAAQLFGRVAIVDEPTTTVRFDYEQAERAEIYQFAIDDLESILNDLPEITSEPGRVVRGAAQHYLSEFYLGVGIENNDNLAYDQAIKYASDVIDGGIYSLMTSRFGSRADEPGKNVYWDLFRLNNQNYADGNTESIWTHQFDYEAYKAGDNGARLRYPYYFSPVWRAIEGVIGELEDVGGRGVAFLRPTELTETIIWEPSISDGDMRGEESNIRRTVLYNDPSAANFGQVVPQNVLDEANLGLADGAYFPIFEKLTTDQFEGLDDGERREDIWRDRYVIRLPETILLRAEAHLRKGDTQLAADDINLIRQRANCNVLATAAMVDLDFILDERARELFVEESRWNTLLRMGGNVASDRIRRYARYDYQVNSLTFDFNTFPIPQTVIDRNKDVIWEQNPGWEGR</sequence>
<dbReference type="EMBL" id="BBNQ01000010">
    <property type="protein sequence ID" value="GAL63306.1"/>
    <property type="molecule type" value="Genomic_DNA"/>
</dbReference>
<evidence type="ECO:0000313" key="12">
    <source>
        <dbReference type="Proteomes" id="UP000294824"/>
    </source>
</evidence>
<protein>
    <submittedName>
        <fullName evidence="10">Putative outer membrane starch-binding protein</fullName>
    </submittedName>
    <submittedName>
        <fullName evidence="9">SusD outer membrane protein</fullName>
    </submittedName>
</protein>
<dbReference type="Pfam" id="PF07980">
    <property type="entry name" value="SusD_RagB"/>
    <property type="match status" value="1"/>
</dbReference>
<keyword evidence="4" id="KW-0472">Membrane</keyword>
<evidence type="ECO:0000256" key="4">
    <source>
        <dbReference type="ARBA" id="ARBA00023136"/>
    </source>
</evidence>
<dbReference type="RefSeq" id="WP_042505132.1">
    <property type="nucleotide sequence ID" value="NZ_BBNQ01000010.1"/>
</dbReference>
<keyword evidence="5" id="KW-0998">Cell outer membrane</keyword>
<dbReference type="InterPro" id="IPR012944">
    <property type="entry name" value="SusD_RagB_dom"/>
</dbReference>
<feature type="signal peptide" evidence="6">
    <location>
        <begin position="1"/>
        <end position="24"/>
    </location>
</feature>
<dbReference type="AlphaFoldDB" id="A0A090VEW6"/>
<evidence type="ECO:0000313" key="10">
    <source>
        <dbReference type="EMBL" id="TDY61001.1"/>
    </source>
</evidence>
<proteinExistence type="inferred from homology"/>
<accession>A0A090VEW6</accession>
<dbReference type="PROSITE" id="PS51257">
    <property type="entry name" value="PROKAR_LIPOPROTEIN"/>
    <property type="match status" value="1"/>
</dbReference>
<evidence type="ECO:0000259" key="8">
    <source>
        <dbReference type="Pfam" id="PF14322"/>
    </source>
</evidence>
<comment type="caution">
    <text evidence="9">The sequence shown here is derived from an EMBL/GenBank/DDBJ whole genome shotgun (WGS) entry which is preliminary data.</text>
</comment>
<gene>
    <name evidence="10" type="ORF">DFQ06_3010</name>
    <name evidence="9" type="ORF">JCM19300_1328</name>
</gene>
<dbReference type="SUPFAM" id="SSF48452">
    <property type="entry name" value="TPR-like"/>
    <property type="match status" value="1"/>
</dbReference>
<keyword evidence="12" id="KW-1185">Reference proteome</keyword>
<reference evidence="9 11" key="1">
    <citation type="journal article" date="2014" name="Genome Announc.">
        <title>Draft Genome Sequences of Marine Flavobacterium Algibacter lectus Strains SS8 and NR4.</title>
        <authorList>
            <person name="Takatani N."/>
            <person name="Nakanishi M."/>
            <person name="Meirelles P."/>
            <person name="Mino S."/>
            <person name="Suda W."/>
            <person name="Oshima K."/>
            <person name="Hattori M."/>
            <person name="Ohkuma M."/>
            <person name="Hosokawa M."/>
            <person name="Miyashita K."/>
            <person name="Thompson F.L."/>
            <person name="Niwa A."/>
            <person name="Sawabe T."/>
            <person name="Sawabe T."/>
        </authorList>
    </citation>
    <scope>NUCLEOTIDE SEQUENCE [LARGE SCALE GENOMIC DNA]</scope>
    <source>
        <strain evidence="9 11">JCM 19300</strain>
    </source>
</reference>
<evidence type="ECO:0000256" key="2">
    <source>
        <dbReference type="ARBA" id="ARBA00006275"/>
    </source>
</evidence>